<name>W6Q2R6_PENRF</name>
<protein>
    <submittedName>
        <fullName evidence="1">Genomic scaffold, ProqFM164S01</fullName>
    </submittedName>
</protein>
<dbReference type="EMBL" id="HG792015">
    <property type="protein sequence ID" value="CDM28509.1"/>
    <property type="molecule type" value="Genomic_DNA"/>
</dbReference>
<organism evidence="1 2">
    <name type="scientific">Penicillium roqueforti (strain FM164)</name>
    <dbReference type="NCBI Taxonomy" id="1365484"/>
    <lineage>
        <taxon>Eukaryota</taxon>
        <taxon>Fungi</taxon>
        <taxon>Dikarya</taxon>
        <taxon>Ascomycota</taxon>
        <taxon>Pezizomycotina</taxon>
        <taxon>Eurotiomycetes</taxon>
        <taxon>Eurotiomycetidae</taxon>
        <taxon>Eurotiales</taxon>
        <taxon>Aspergillaceae</taxon>
        <taxon>Penicillium</taxon>
    </lineage>
</organism>
<proteinExistence type="predicted"/>
<gene>
    <name evidence="1" type="ORF">PROQFM164_S01g002320</name>
</gene>
<evidence type="ECO:0000313" key="1">
    <source>
        <dbReference type="EMBL" id="CDM28509.1"/>
    </source>
</evidence>
<reference evidence="1" key="1">
    <citation type="journal article" date="2014" name="Nat. Commun.">
        <title>Multiple recent horizontal transfers of a large genomic region in cheese making fungi.</title>
        <authorList>
            <person name="Cheeseman K."/>
            <person name="Ropars J."/>
            <person name="Renault P."/>
            <person name="Dupont J."/>
            <person name="Gouzy J."/>
            <person name="Branca A."/>
            <person name="Abraham A.L."/>
            <person name="Ceppi M."/>
            <person name="Conseiller E."/>
            <person name="Debuchy R."/>
            <person name="Malagnac F."/>
            <person name="Goarin A."/>
            <person name="Silar P."/>
            <person name="Lacoste S."/>
            <person name="Sallet E."/>
            <person name="Bensimon A."/>
            <person name="Giraud T."/>
            <person name="Brygoo Y."/>
        </authorList>
    </citation>
    <scope>NUCLEOTIDE SEQUENCE [LARGE SCALE GENOMIC DNA]</scope>
    <source>
        <strain evidence="1">FM164</strain>
    </source>
</reference>
<dbReference type="Proteomes" id="UP000030686">
    <property type="component" value="Unassembled WGS sequence"/>
</dbReference>
<dbReference type="AlphaFoldDB" id="W6Q2R6"/>
<sequence>MTGIDMMEPSCPGAVPTKTIVQTQRQVQNATIITAALTGAPSRDRLRVYARSMEYEV</sequence>
<accession>W6Q2R6</accession>
<evidence type="ECO:0000313" key="2">
    <source>
        <dbReference type="Proteomes" id="UP000030686"/>
    </source>
</evidence>
<keyword evidence="2" id="KW-1185">Reference proteome</keyword>